<feature type="compositionally biased region" description="Basic and acidic residues" evidence="1">
    <location>
        <begin position="136"/>
        <end position="145"/>
    </location>
</feature>
<dbReference type="RefSeq" id="XP_037150725.1">
    <property type="nucleotide sequence ID" value="XM_037293072.1"/>
</dbReference>
<feature type="region of interest" description="Disordered" evidence="1">
    <location>
        <begin position="108"/>
        <end position="186"/>
    </location>
</feature>
<dbReference type="Proteomes" id="UP000593566">
    <property type="component" value="Unassembled WGS sequence"/>
</dbReference>
<accession>A0A8H6CDA4</accession>
<dbReference type="EMBL" id="JACCJB010000014">
    <property type="protein sequence ID" value="KAF6221290.1"/>
    <property type="molecule type" value="Genomic_DNA"/>
</dbReference>
<evidence type="ECO:0000313" key="4">
    <source>
        <dbReference type="Proteomes" id="UP000593566"/>
    </source>
</evidence>
<organism evidence="3 4">
    <name type="scientific">Letharia lupina</name>
    <dbReference type="NCBI Taxonomy" id="560253"/>
    <lineage>
        <taxon>Eukaryota</taxon>
        <taxon>Fungi</taxon>
        <taxon>Dikarya</taxon>
        <taxon>Ascomycota</taxon>
        <taxon>Pezizomycotina</taxon>
        <taxon>Lecanoromycetes</taxon>
        <taxon>OSLEUM clade</taxon>
        <taxon>Lecanoromycetidae</taxon>
        <taxon>Lecanorales</taxon>
        <taxon>Lecanorineae</taxon>
        <taxon>Parmeliaceae</taxon>
        <taxon>Letharia</taxon>
    </lineage>
</organism>
<dbReference type="AlphaFoldDB" id="A0A8H6CDA4"/>
<evidence type="ECO:0000313" key="3">
    <source>
        <dbReference type="EMBL" id="KAF6221290.1"/>
    </source>
</evidence>
<keyword evidence="2" id="KW-0472">Membrane</keyword>
<evidence type="ECO:0000256" key="2">
    <source>
        <dbReference type="SAM" id="Phobius"/>
    </source>
</evidence>
<feature type="transmembrane region" description="Helical" evidence="2">
    <location>
        <begin position="662"/>
        <end position="690"/>
    </location>
</feature>
<reference evidence="3 4" key="1">
    <citation type="journal article" date="2020" name="Genomics">
        <title>Complete, high-quality genomes from long-read metagenomic sequencing of two wolf lichen thalli reveals enigmatic genome architecture.</title>
        <authorList>
            <person name="McKenzie S.K."/>
            <person name="Walston R.F."/>
            <person name="Allen J.L."/>
        </authorList>
    </citation>
    <scope>NUCLEOTIDE SEQUENCE [LARGE SCALE GENOMIC DNA]</scope>
    <source>
        <strain evidence="3">WasteWater1</strain>
    </source>
</reference>
<keyword evidence="2" id="KW-0812">Transmembrane</keyword>
<comment type="caution">
    <text evidence="3">The sequence shown here is derived from an EMBL/GenBank/DDBJ whole genome shotgun (WGS) entry which is preliminary data.</text>
</comment>
<dbReference type="GeneID" id="59330559"/>
<proteinExistence type="predicted"/>
<gene>
    <name evidence="3" type="ORF">HO133_002145</name>
</gene>
<keyword evidence="2" id="KW-1133">Transmembrane helix</keyword>
<feature type="transmembrane region" description="Helical" evidence="2">
    <location>
        <begin position="213"/>
        <end position="234"/>
    </location>
</feature>
<name>A0A8H6CDA4_9LECA</name>
<evidence type="ECO:0000256" key="1">
    <source>
        <dbReference type="SAM" id="MobiDB-lite"/>
    </source>
</evidence>
<keyword evidence="4" id="KW-1185">Reference proteome</keyword>
<feature type="transmembrane region" description="Helical" evidence="2">
    <location>
        <begin position="622"/>
        <end position="642"/>
    </location>
</feature>
<protein>
    <submittedName>
        <fullName evidence="3">Uncharacterized protein</fullName>
    </submittedName>
</protein>
<feature type="compositionally biased region" description="Polar residues" evidence="1">
    <location>
        <begin position="112"/>
        <end position="135"/>
    </location>
</feature>
<sequence length="707" mass="79068">MATTSEANLGFWRDYSRRYLDQRQILATNFWSQWMTAFVAVCLTLTSPYVFKIAKSFLVWLIGLLSWLTKEWNNAHLAKPPSSSSSVAESQTPLMQSQHVDYRTSYRPENDVISNTPDGQQPNGTPISAVESQSDNQRDIAKPVSEEQSPQVVATLPAAESCPDSERRTPSAHGDQGPADILKKSQDSRETVWEFVESLLHGGAKQADSPSTIMIVITTVLFGLFIAQAIAGVFSAKIASDRAGLSSSQHCGIWQFNENAGGEPADRDDLNNYQKEARASQYARTCYNSPDPTDPLSCKVFYNQSIAYSTKTYQPCPFASSELCHDGLYSAISFDTGYIDASVIGINSPTTHKFRRTTSCSPLNMSEPYVLRSPPGTNGTAYDYYYGPKDYTSYTFNTSGRPFEWLVPVYSVSTYFSSLYPEIDYWHPIPELQTPANSTLTIIFVSSMHIYHVEPSFDPIFPANEPRYFEGFRKPYYYNADPRARALACVDTSELCSPDGTTCWSMTSPLPPDIQSSPEYWLMKWSLANSNTFDSIKWRLGTALLAQESVSQSVSIPLSPYQWQLEASQLFATSLARIQYDAWKIATGEDRERPGYVEVTPEEARGRLCRLYKFKSSDYTNINLAAFVGLPLLAITIFVLSWDASVVGLGSRKDESIASEPLIIDVIVRFVCDILLVFTVGIYTGIITLFRKLGRCIRDRRPNSNLS</sequence>